<organism evidence="1 2">
    <name type="scientific">Oleispira antarctica RB-8</name>
    <dbReference type="NCBI Taxonomy" id="698738"/>
    <lineage>
        <taxon>Bacteria</taxon>
        <taxon>Pseudomonadati</taxon>
        <taxon>Pseudomonadota</taxon>
        <taxon>Gammaproteobacteria</taxon>
        <taxon>Oceanospirillales</taxon>
        <taxon>Oceanospirillaceae</taxon>
        <taxon>Oleispira</taxon>
    </lineage>
</organism>
<dbReference type="OrthoDB" id="333393at2"/>
<sequence length="254" mass="29822">MKNNKTKISACFKKIKHVSVPQLLEMHKVFVQYYHNADLHNFVIDMGKKTGVILLQDKNSEKIVGFSTWTELDIMRNGEKSIGIFSGDTVVEKEFWGNKELQKTFVKQLLKTKIKNPKTSVFWLLISKGYKTYLLLTNNFPKHYPSHEKNNIKLESIVDEYCQQLYPSAYNKERRLLNFGNDYQYLKDDVAEITTEMTEENLEIRHFTKLNPSWQQGTELPCVGEVSVHMMWNFMRKNMLSSKKKKKVLILEPS</sequence>
<evidence type="ECO:0000313" key="2">
    <source>
        <dbReference type="Proteomes" id="UP000032749"/>
    </source>
</evidence>
<dbReference type="PATRIC" id="fig|698738.3.peg.337"/>
<dbReference type="STRING" id="698738.OLEAN_C03260"/>
<gene>
    <name evidence="1" type="ORF">OLEAN_C03260</name>
</gene>
<protein>
    <recommendedName>
        <fullName evidence="3">N-acetyltransferase domain-containing protein</fullName>
    </recommendedName>
</protein>
<dbReference type="Proteomes" id="UP000032749">
    <property type="component" value="Chromosome"/>
</dbReference>
<evidence type="ECO:0008006" key="3">
    <source>
        <dbReference type="Google" id="ProtNLM"/>
    </source>
</evidence>
<proteinExistence type="predicted"/>
<dbReference type="EMBL" id="FO203512">
    <property type="protein sequence ID" value="CCK74502.1"/>
    <property type="molecule type" value="Genomic_DNA"/>
</dbReference>
<dbReference type="AlphaFoldDB" id="R4YJT9"/>
<dbReference type="HOGENOM" id="CLU_088154_0_0_6"/>
<evidence type="ECO:0000313" key="1">
    <source>
        <dbReference type="EMBL" id="CCK74502.1"/>
    </source>
</evidence>
<keyword evidence="2" id="KW-1185">Reference proteome</keyword>
<accession>R4YJT9</accession>
<dbReference type="KEGG" id="oai:OLEAN_C03260"/>
<reference evidence="1 2" key="1">
    <citation type="journal article" date="2013" name="Nat. Commun.">
        <title>Genome sequence and functional genomic analysis of the oil-degrading bacterium Oleispira antarctica.</title>
        <authorList>
            <person name="Kube M."/>
            <person name="Chernikova T.N."/>
            <person name="Al-Ramahi Y."/>
            <person name="Beloqui A."/>
            <person name="Lopez-Cortez N."/>
            <person name="Guazzaroni M.E."/>
            <person name="Heipieper H.J."/>
            <person name="Klages S."/>
            <person name="Kotsyurbenko O.R."/>
            <person name="Langer I."/>
            <person name="Nechitaylo T.Y."/>
            <person name="Lunsdorf H."/>
            <person name="Fernandez M."/>
            <person name="Juarez S."/>
            <person name="Ciordia S."/>
            <person name="Singer A."/>
            <person name="Kagan O."/>
            <person name="Egorova O."/>
            <person name="Petit P.A."/>
            <person name="Stogios P."/>
            <person name="Kim Y."/>
            <person name="Tchigvintsev A."/>
            <person name="Flick R."/>
            <person name="Denaro R."/>
            <person name="Genovese M."/>
            <person name="Albar J.P."/>
            <person name="Reva O.N."/>
            <person name="Martinez-Gomariz M."/>
            <person name="Tran H."/>
            <person name="Ferrer M."/>
            <person name="Savchenko A."/>
            <person name="Yakunin A.F."/>
            <person name="Yakimov M.M."/>
            <person name="Golyshina O.V."/>
            <person name="Reinhardt R."/>
            <person name="Golyshin P.N."/>
        </authorList>
    </citation>
    <scope>NUCLEOTIDE SEQUENCE [LARGE SCALE GENOMIC DNA]</scope>
</reference>
<name>R4YJT9_OLEAN</name>